<dbReference type="InterPro" id="IPR003593">
    <property type="entry name" value="AAA+_ATPase"/>
</dbReference>
<evidence type="ECO:0000313" key="7">
    <source>
        <dbReference type="Proteomes" id="UP000249616"/>
    </source>
</evidence>
<dbReference type="AlphaFoldDB" id="A0A2Z4JBY1"/>
<dbReference type="GO" id="GO:0016887">
    <property type="term" value="F:ATP hydrolysis activity"/>
    <property type="evidence" value="ECO:0007669"/>
    <property type="project" value="InterPro"/>
</dbReference>
<dbReference type="CDD" id="cd19481">
    <property type="entry name" value="RecA-like_protease"/>
    <property type="match status" value="1"/>
</dbReference>
<protein>
    <submittedName>
        <fullName evidence="6">ATP-binding protein</fullName>
    </submittedName>
</protein>
<dbReference type="SUPFAM" id="SSF52540">
    <property type="entry name" value="P-loop containing nucleoside triphosphate hydrolases"/>
    <property type="match status" value="1"/>
</dbReference>
<dbReference type="Pfam" id="PF22977">
    <property type="entry name" value="WHD"/>
    <property type="match status" value="1"/>
</dbReference>
<dbReference type="Proteomes" id="UP000249616">
    <property type="component" value="Chromosome"/>
</dbReference>
<dbReference type="InterPro" id="IPR050221">
    <property type="entry name" value="26S_Proteasome_ATPase"/>
</dbReference>
<keyword evidence="3 6" id="KW-0067">ATP-binding</keyword>
<dbReference type="Pfam" id="PF00004">
    <property type="entry name" value="AAA"/>
    <property type="match status" value="1"/>
</dbReference>
<dbReference type="PANTHER" id="PTHR23073">
    <property type="entry name" value="26S PROTEASOME REGULATORY SUBUNIT"/>
    <property type="match status" value="1"/>
</dbReference>
<evidence type="ECO:0000256" key="3">
    <source>
        <dbReference type="ARBA" id="ARBA00022840"/>
    </source>
</evidence>
<dbReference type="GO" id="GO:0005524">
    <property type="term" value="F:ATP binding"/>
    <property type="evidence" value="ECO:0007669"/>
    <property type="project" value="UniProtKB-KW"/>
</dbReference>
<evidence type="ECO:0000256" key="1">
    <source>
        <dbReference type="ARBA" id="ARBA00006914"/>
    </source>
</evidence>
<gene>
    <name evidence="6" type="ORF">DN051_03795</name>
</gene>
<comment type="similarity">
    <text evidence="1">Belongs to the AAA ATPase family.</text>
</comment>
<reference evidence="6 7" key="1">
    <citation type="journal article" date="2019" name="Int. J. Syst. Evol. Microbiol.">
        <title>Streptomyces cadmiisoli sp. nov., a novel actinomycete isolated from cadmium-contaminated soil.</title>
        <authorList>
            <person name="Li K."/>
            <person name="Tang X."/>
            <person name="Zhao J."/>
            <person name="Guo Y."/>
            <person name="Tang Y."/>
            <person name="Gao J."/>
        </authorList>
    </citation>
    <scope>NUCLEOTIDE SEQUENCE [LARGE SCALE GENOMIC DNA]</scope>
    <source>
        <strain evidence="6 7">ZFG47</strain>
    </source>
</reference>
<keyword evidence="7" id="KW-1185">Reference proteome</keyword>
<organism evidence="6 7">
    <name type="scientific">Streptomyces cadmiisoli</name>
    <dbReference type="NCBI Taxonomy" id="2184053"/>
    <lineage>
        <taxon>Bacteria</taxon>
        <taxon>Bacillati</taxon>
        <taxon>Actinomycetota</taxon>
        <taxon>Actinomycetes</taxon>
        <taxon>Kitasatosporales</taxon>
        <taxon>Streptomycetaceae</taxon>
        <taxon>Streptomyces</taxon>
        <taxon>Streptomyces aurantiacus group</taxon>
    </lineage>
</organism>
<dbReference type="Gene3D" id="3.40.50.300">
    <property type="entry name" value="P-loop containing nucleotide triphosphate hydrolases"/>
    <property type="match status" value="1"/>
</dbReference>
<dbReference type="InterPro" id="IPR027417">
    <property type="entry name" value="P-loop_NTPase"/>
</dbReference>
<dbReference type="InterPro" id="IPR054472">
    <property type="entry name" value="WHD"/>
</dbReference>
<evidence type="ECO:0000259" key="5">
    <source>
        <dbReference type="SMART" id="SM00382"/>
    </source>
</evidence>
<evidence type="ECO:0000256" key="2">
    <source>
        <dbReference type="ARBA" id="ARBA00022741"/>
    </source>
</evidence>
<accession>A0A2Z4JBY1</accession>
<name>A0A2Z4JBY1_9ACTN</name>
<dbReference type="RefSeq" id="WP_112442028.1">
    <property type="nucleotide sequence ID" value="NZ_CP030073.1"/>
</dbReference>
<dbReference type="KEGG" id="scad:DN051_03795"/>
<sequence>MEGLVLLRGRCQDLVRARSADDPSADDPLRGLFLSSEHIGRLLQDDRARPAVRHDDAYGLYGDADGRLAGLAEGFGLTELDIHILLTALAPDVDRDFESLYGYLNDDVTRRCCTVALALDLAGLPPWRAAARARFHPGAPLRAGGLLTVEDEDRPLPSRALRVPERVIAHLLGDDTLDGALPGSVRLLPAGAPGEITGRTDPGAGQFAKRLGALLAAGPGVVHLREQRQGSAFAVAAAAVHAAGRRVLRCAPGQEDQHADRVAAALLREARLLGAGIVLGPLPARPEAWVTAMVEGAAAGWASGDASPSAARASDIASPSVAPATANGTPSVARASDPGAGRGTPVVIFGSDSFDPRWSAVGEVLCLDAPPDSVDTEAMWEAHVGDDAEEFDLPATVAPYRLSPDQIARAARTARSLAALEGETLGAAHVQQGARRQSAPTLDRHARRVSPAVGWTDLVLPDEPREQLEELLTRARHRERVLGQWGLRTGGGRGHGVVALFAGESGTGKTLAAEVVAGELGIDLYIVDLSAVVDKYVGETEKNLEKIFVEADRTDAVLLFDEADAVFGKRSEVKDSHDRYANLESAYLLQRLESFDGIALLTTNLRANIDEAFTRRLDLVVDFPFPDPAQRLALWRHSLAGVPCADGVDLDRCAREFELAGGSIRSAVITAAYNAVGRGAQVTTTDLLAGARREYRKAGRLVPGEVTW</sequence>
<feature type="domain" description="AAA+ ATPase" evidence="5">
    <location>
        <begin position="495"/>
        <end position="627"/>
    </location>
</feature>
<dbReference type="EMBL" id="CP030073">
    <property type="protein sequence ID" value="AWW42238.1"/>
    <property type="molecule type" value="Genomic_DNA"/>
</dbReference>
<dbReference type="InterPro" id="IPR003959">
    <property type="entry name" value="ATPase_AAA_core"/>
</dbReference>
<proteinExistence type="inferred from homology"/>
<evidence type="ECO:0000313" key="6">
    <source>
        <dbReference type="EMBL" id="AWW42238.1"/>
    </source>
</evidence>
<dbReference type="SMART" id="SM00382">
    <property type="entry name" value="AAA"/>
    <property type="match status" value="1"/>
</dbReference>
<feature type="region of interest" description="Disordered" evidence="4">
    <location>
        <begin position="320"/>
        <end position="341"/>
    </location>
</feature>
<evidence type="ECO:0000256" key="4">
    <source>
        <dbReference type="SAM" id="MobiDB-lite"/>
    </source>
</evidence>
<keyword evidence="2" id="KW-0547">Nucleotide-binding</keyword>